<evidence type="ECO:0000313" key="1">
    <source>
        <dbReference type="EMBL" id="KIO06825.1"/>
    </source>
</evidence>
<sequence>MPMVLTYVEGSVFIAARRPPSTIKSSALQYHGAARWVDLASILSTWQGRYVCPTGWRLPFHVCTYSYIRTDMHVPQSQLRTQRIPVCKYVQIIIVHRYIRRWAVGFVEIRGLLSTVCDSIDNGRSL</sequence>
<protein>
    <submittedName>
        <fullName evidence="1">Uncharacterized protein</fullName>
    </submittedName>
</protein>
<accession>A0A0C3P199</accession>
<proteinExistence type="predicted"/>
<dbReference type="AlphaFoldDB" id="A0A0C3P199"/>
<keyword evidence="2" id="KW-1185">Reference proteome</keyword>
<organism evidence="1 2">
    <name type="scientific">Pisolithus tinctorius Marx 270</name>
    <dbReference type="NCBI Taxonomy" id="870435"/>
    <lineage>
        <taxon>Eukaryota</taxon>
        <taxon>Fungi</taxon>
        <taxon>Dikarya</taxon>
        <taxon>Basidiomycota</taxon>
        <taxon>Agaricomycotina</taxon>
        <taxon>Agaricomycetes</taxon>
        <taxon>Agaricomycetidae</taxon>
        <taxon>Boletales</taxon>
        <taxon>Sclerodermatineae</taxon>
        <taxon>Pisolithaceae</taxon>
        <taxon>Pisolithus</taxon>
    </lineage>
</organism>
<dbReference type="Proteomes" id="UP000054217">
    <property type="component" value="Unassembled WGS sequence"/>
</dbReference>
<evidence type="ECO:0000313" key="2">
    <source>
        <dbReference type="Proteomes" id="UP000054217"/>
    </source>
</evidence>
<dbReference type="HOGENOM" id="CLU_1982466_0_0_1"/>
<dbReference type="EMBL" id="KN831962">
    <property type="protein sequence ID" value="KIO06825.1"/>
    <property type="molecule type" value="Genomic_DNA"/>
</dbReference>
<gene>
    <name evidence="1" type="ORF">M404DRAFT_441553</name>
</gene>
<reference evidence="1 2" key="1">
    <citation type="submission" date="2014-04" db="EMBL/GenBank/DDBJ databases">
        <authorList>
            <consortium name="DOE Joint Genome Institute"/>
            <person name="Kuo A."/>
            <person name="Kohler A."/>
            <person name="Costa M.D."/>
            <person name="Nagy L.G."/>
            <person name="Floudas D."/>
            <person name="Copeland A."/>
            <person name="Barry K.W."/>
            <person name="Cichocki N."/>
            <person name="Veneault-Fourrey C."/>
            <person name="LaButti K."/>
            <person name="Lindquist E.A."/>
            <person name="Lipzen A."/>
            <person name="Lundell T."/>
            <person name="Morin E."/>
            <person name="Murat C."/>
            <person name="Sun H."/>
            <person name="Tunlid A."/>
            <person name="Henrissat B."/>
            <person name="Grigoriev I.V."/>
            <person name="Hibbett D.S."/>
            <person name="Martin F."/>
            <person name="Nordberg H.P."/>
            <person name="Cantor M.N."/>
            <person name="Hua S.X."/>
        </authorList>
    </citation>
    <scope>NUCLEOTIDE SEQUENCE [LARGE SCALE GENOMIC DNA]</scope>
    <source>
        <strain evidence="1 2">Marx 270</strain>
    </source>
</reference>
<dbReference type="InParanoid" id="A0A0C3P199"/>
<name>A0A0C3P199_PISTI</name>
<reference evidence="2" key="2">
    <citation type="submission" date="2015-01" db="EMBL/GenBank/DDBJ databases">
        <title>Evolutionary Origins and Diversification of the Mycorrhizal Mutualists.</title>
        <authorList>
            <consortium name="DOE Joint Genome Institute"/>
            <consortium name="Mycorrhizal Genomics Consortium"/>
            <person name="Kohler A."/>
            <person name="Kuo A."/>
            <person name="Nagy L.G."/>
            <person name="Floudas D."/>
            <person name="Copeland A."/>
            <person name="Barry K.W."/>
            <person name="Cichocki N."/>
            <person name="Veneault-Fourrey C."/>
            <person name="LaButti K."/>
            <person name="Lindquist E.A."/>
            <person name="Lipzen A."/>
            <person name="Lundell T."/>
            <person name="Morin E."/>
            <person name="Murat C."/>
            <person name="Riley R."/>
            <person name="Ohm R."/>
            <person name="Sun H."/>
            <person name="Tunlid A."/>
            <person name="Henrissat B."/>
            <person name="Grigoriev I.V."/>
            <person name="Hibbett D.S."/>
            <person name="Martin F."/>
        </authorList>
    </citation>
    <scope>NUCLEOTIDE SEQUENCE [LARGE SCALE GENOMIC DNA]</scope>
    <source>
        <strain evidence="2">Marx 270</strain>
    </source>
</reference>